<dbReference type="InterPro" id="IPR001606">
    <property type="entry name" value="ARID_dom"/>
</dbReference>
<dbReference type="SMART" id="SM01014">
    <property type="entry name" value="ARID"/>
    <property type="match status" value="1"/>
</dbReference>
<feature type="domain" description="ARID" evidence="2">
    <location>
        <begin position="45"/>
        <end position="134"/>
    </location>
</feature>
<dbReference type="EMBL" id="JAGKQM010000004">
    <property type="protein sequence ID" value="KAH0930894.1"/>
    <property type="molecule type" value="Genomic_DNA"/>
</dbReference>
<sequence>MAGLSMAGWSMVVADEDAAAAAAVDFFKTPKNLESNNSPEAVNINDLVSLFHRLLESFLVEFCSADSFRPLPPMTGDGRVVDLFNLFLSVSRRGGVSAVSWDEVAQECGLGLVNSASVKLIYVKYLDALARWLNRVGSDDTSSLELSGISDGLMCRLKDFLCEVKRKYGTASREVGAELQWFVSKTKRSYDDDKKVMSLDCSFLPGKRKRECPLETLEWLREAAKDPCGISIGRVPDRSKWEAYGSEEPWKQLLLFRASRTNTDPACQKIWQRIQKMHPSLYEDSAGPSYNLRERLRFNESGSASDSSDEEDRPCARVGSQFQAKVPEWIGVNTESDPKWLGSRVWPLSKEQSNNNLLIERDPIGKGRQDPCGCQNPGSVGCVRFHINTKQEKLQLELGSAFYMWCFDSMGEGTLQYWTDLELKKVKLLMTSPPTLSASFFSELKSILSSKSREEIVSYYYNVTLLQFMANHSRMTPGEVDSDTDQYYNLAPGNGDQTMEANTSQKHVLLTPKKKRRR</sequence>
<dbReference type="PROSITE" id="PS51156">
    <property type="entry name" value="ELM2"/>
    <property type="match status" value="1"/>
</dbReference>
<dbReference type="Gene3D" id="1.10.150.60">
    <property type="entry name" value="ARID DNA-binding domain"/>
    <property type="match status" value="1"/>
</dbReference>
<dbReference type="SUPFAM" id="SSF46774">
    <property type="entry name" value="ARID-like"/>
    <property type="match status" value="1"/>
</dbReference>
<evidence type="ECO:0000256" key="1">
    <source>
        <dbReference type="ARBA" id="ARBA00023242"/>
    </source>
</evidence>
<comment type="caution">
    <text evidence="4">The sequence shown here is derived from an EMBL/GenBank/DDBJ whole genome shotgun (WGS) entry which is preliminary data.</text>
</comment>
<dbReference type="PROSITE" id="PS51011">
    <property type="entry name" value="ARID"/>
    <property type="match status" value="1"/>
</dbReference>
<accession>A0ABQ8DNF5</accession>
<reference evidence="4 5" key="1">
    <citation type="submission" date="2021-05" db="EMBL/GenBank/DDBJ databases">
        <title>Genome Assembly of Synthetic Allotetraploid Brassica napus Reveals Homoeologous Exchanges between Subgenomes.</title>
        <authorList>
            <person name="Davis J.T."/>
        </authorList>
    </citation>
    <scope>NUCLEOTIDE SEQUENCE [LARGE SCALE GENOMIC DNA]</scope>
    <source>
        <strain evidence="5">cv. Da-Ae</strain>
        <tissue evidence="4">Seedling</tissue>
    </source>
</reference>
<evidence type="ECO:0000313" key="4">
    <source>
        <dbReference type="EMBL" id="KAH0930894.1"/>
    </source>
</evidence>
<evidence type="ECO:0000259" key="2">
    <source>
        <dbReference type="PROSITE" id="PS51011"/>
    </source>
</evidence>
<proteinExistence type="predicted"/>
<evidence type="ECO:0000313" key="5">
    <source>
        <dbReference type="Proteomes" id="UP000824890"/>
    </source>
</evidence>
<feature type="domain" description="ELM2" evidence="3">
    <location>
        <begin position="314"/>
        <end position="381"/>
    </location>
</feature>
<dbReference type="InterPro" id="IPR000949">
    <property type="entry name" value="ELM2_dom"/>
</dbReference>
<protein>
    <recommendedName>
        <fullName evidence="6">ARID domain-containing protein</fullName>
    </recommendedName>
</protein>
<gene>
    <name evidence="4" type="ORF">HID58_016621</name>
</gene>
<dbReference type="Pfam" id="PF01388">
    <property type="entry name" value="ARID"/>
    <property type="match status" value="1"/>
</dbReference>
<evidence type="ECO:0008006" key="6">
    <source>
        <dbReference type="Google" id="ProtNLM"/>
    </source>
</evidence>
<keyword evidence="1" id="KW-0539">Nucleus</keyword>
<dbReference type="PANTHER" id="PTHR46410">
    <property type="entry name" value="AT-RICH INTERACTIVE DOMAIN-CONTAINING PROTEIN 2"/>
    <property type="match status" value="1"/>
</dbReference>
<evidence type="ECO:0000259" key="3">
    <source>
        <dbReference type="PROSITE" id="PS51156"/>
    </source>
</evidence>
<name>A0ABQ8DNF5_BRANA</name>
<organism evidence="4 5">
    <name type="scientific">Brassica napus</name>
    <name type="common">Rape</name>
    <dbReference type="NCBI Taxonomy" id="3708"/>
    <lineage>
        <taxon>Eukaryota</taxon>
        <taxon>Viridiplantae</taxon>
        <taxon>Streptophyta</taxon>
        <taxon>Embryophyta</taxon>
        <taxon>Tracheophyta</taxon>
        <taxon>Spermatophyta</taxon>
        <taxon>Magnoliopsida</taxon>
        <taxon>eudicotyledons</taxon>
        <taxon>Gunneridae</taxon>
        <taxon>Pentapetalae</taxon>
        <taxon>rosids</taxon>
        <taxon>malvids</taxon>
        <taxon>Brassicales</taxon>
        <taxon>Brassicaceae</taxon>
        <taxon>Brassiceae</taxon>
        <taxon>Brassica</taxon>
    </lineage>
</organism>
<dbReference type="PANTHER" id="PTHR46410:SF14">
    <property type="entry name" value="ARID DOMAIN-CONTAINING PROTEIN"/>
    <property type="match status" value="1"/>
</dbReference>
<dbReference type="SMART" id="SM00501">
    <property type="entry name" value="BRIGHT"/>
    <property type="match status" value="1"/>
</dbReference>
<dbReference type="InterPro" id="IPR036431">
    <property type="entry name" value="ARID_dom_sf"/>
</dbReference>
<dbReference type="Proteomes" id="UP000824890">
    <property type="component" value="Unassembled WGS sequence"/>
</dbReference>
<dbReference type="CDD" id="cd16100">
    <property type="entry name" value="ARID"/>
    <property type="match status" value="1"/>
</dbReference>
<keyword evidence="5" id="KW-1185">Reference proteome</keyword>
<dbReference type="SMART" id="SM01189">
    <property type="entry name" value="ELM2"/>
    <property type="match status" value="1"/>
</dbReference>